<evidence type="ECO:0000256" key="1">
    <source>
        <dbReference type="SAM" id="SignalP"/>
    </source>
</evidence>
<dbReference type="Gene3D" id="2.60.40.1120">
    <property type="entry name" value="Carboxypeptidase-like, regulatory domain"/>
    <property type="match status" value="1"/>
</dbReference>
<dbReference type="Proteomes" id="UP000658258">
    <property type="component" value="Unassembled WGS sequence"/>
</dbReference>
<feature type="chain" id="PRO_5046108356" description="Carboxypeptidase regulatory-like domain-containing protein" evidence="1">
    <location>
        <begin position="24"/>
        <end position="250"/>
    </location>
</feature>
<sequence length="250" mass="26808">MKNEKIKSLKSLLLVLMLALTWACDSGDDSGPVEPETKGPISGEVNLYSSQGVPTAYEDMTVTIVGTSMNTKTNNRGKFNFSSVDFGEYQLEFKKEGFGTFYKTVEHNKGFSVNGTVLTTLSLGRISNTAIYDAIPSQENGDIKVRVTTIPVGTSTDPVYVTFFFDSEVTVSNTENEGIKGPIAFFSGQGTNEVTITASELASMGFTSGETVYFRVYGDSFHTNAYVGAAGTVHPNAKTPGSSTMSVVLP</sequence>
<proteinExistence type="predicted"/>
<protein>
    <recommendedName>
        <fullName evidence="4">Carboxypeptidase regulatory-like domain-containing protein</fullName>
    </recommendedName>
</protein>
<evidence type="ECO:0000313" key="3">
    <source>
        <dbReference type="Proteomes" id="UP000658258"/>
    </source>
</evidence>
<evidence type="ECO:0000313" key="2">
    <source>
        <dbReference type="EMBL" id="GHE63586.1"/>
    </source>
</evidence>
<feature type="signal peptide" evidence="1">
    <location>
        <begin position="1"/>
        <end position="23"/>
    </location>
</feature>
<accession>A0ABQ3I8D5</accession>
<gene>
    <name evidence="2" type="ORF">GCM10011340_18690</name>
</gene>
<comment type="caution">
    <text evidence="2">The sequence shown here is derived from an EMBL/GenBank/DDBJ whole genome shotgun (WGS) entry which is preliminary data.</text>
</comment>
<reference evidence="3" key="1">
    <citation type="journal article" date="2019" name="Int. J. Syst. Evol. Microbiol.">
        <title>The Global Catalogue of Microorganisms (GCM) 10K type strain sequencing project: providing services to taxonomists for standard genome sequencing and annotation.</title>
        <authorList>
            <consortium name="The Broad Institute Genomics Platform"/>
            <consortium name="The Broad Institute Genome Sequencing Center for Infectious Disease"/>
            <person name="Wu L."/>
            <person name="Ma J."/>
        </authorList>
    </citation>
    <scope>NUCLEOTIDE SEQUENCE [LARGE SCALE GENOMIC DNA]</scope>
    <source>
        <strain evidence="3">CGMCC 1.15111</strain>
    </source>
</reference>
<dbReference type="EMBL" id="BNAG01000002">
    <property type="protein sequence ID" value="GHE63586.1"/>
    <property type="molecule type" value="Genomic_DNA"/>
</dbReference>
<dbReference type="RefSeq" id="WP_189629963.1">
    <property type="nucleotide sequence ID" value="NZ_BNAG01000002.1"/>
</dbReference>
<dbReference type="InterPro" id="IPR008969">
    <property type="entry name" value="CarboxyPept-like_regulatory"/>
</dbReference>
<keyword evidence="3" id="KW-1185">Reference proteome</keyword>
<evidence type="ECO:0008006" key="4">
    <source>
        <dbReference type="Google" id="ProtNLM"/>
    </source>
</evidence>
<dbReference type="Pfam" id="PF13620">
    <property type="entry name" value="CarboxypepD_reg"/>
    <property type="match status" value="1"/>
</dbReference>
<name>A0ABQ3I8D5_9BACT</name>
<organism evidence="2 3">
    <name type="scientific">Roseivirga thermotolerans</name>
    <dbReference type="NCBI Taxonomy" id="1758176"/>
    <lineage>
        <taxon>Bacteria</taxon>
        <taxon>Pseudomonadati</taxon>
        <taxon>Bacteroidota</taxon>
        <taxon>Cytophagia</taxon>
        <taxon>Cytophagales</taxon>
        <taxon>Roseivirgaceae</taxon>
        <taxon>Roseivirga</taxon>
    </lineage>
</organism>
<dbReference type="SUPFAM" id="SSF49464">
    <property type="entry name" value="Carboxypeptidase regulatory domain-like"/>
    <property type="match status" value="1"/>
</dbReference>
<keyword evidence="1" id="KW-0732">Signal</keyword>